<dbReference type="SMART" id="SM00332">
    <property type="entry name" value="PP2Cc"/>
    <property type="match status" value="1"/>
</dbReference>
<dbReference type="PROSITE" id="PS51746">
    <property type="entry name" value="PPM_2"/>
    <property type="match status" value="1"/>
</dbReference>
<dbReference type="STRING" id="1123350.SAMN02744040_00826"/>
<dbReference type="RefSeq" id="WP_072723913.1">
    <property type="nucleotide sequence ID" value="NZ_FQXH01000007.1"/>
</dbReference>
<dbReference type="Pfam" id="PF13672">
    <property type="entry name" value="PP2C_2"/>
    <property type="match status" value="1"/>
</dbReference>
<dbReference type="SMART" id="SM00331">
    <property type="entry name" value="PP2C_SIG"/>
    <property type="match status" value="1"/>
</dbReference>
<dbReference type="SUPFAM" id="SSF81606">
    <property type="entry name" value="PP2C-like"/>
    <property type="match status" value="1"/>
</dbReference>
<sequence length="248" mass="28074">MEYKILSDIGNARKQNEDFCGGEIILDNNKKLGIFIIADGMGGHKKGEVASKLAVENTLYFLKKNLIKCNYEDENEIKFVLKQSYNYANTIVYRTSFYEKEYQGMGTTLTTALIYKDNLYVANIGDSRCYLFSDGVLKKITKDNSLIQELMDKGAITEEEALIHPQRNVITRAIGTDEYIKIDFYKENIKKNDKILLTTDGLTNSVLIEEMKEVLSSNIDLDLCCTKLISLAKEKGSHDNISVICISI</sequence>
<dbReference type="Proteomes" id="UP000242520">
    <property type="component" value="Unassembled WGS sequence"/>
</dbReference>
<evidence type="ECO:0000313" key="2">
    <source>
        <dbReference type="EMBL" id="SHH09627.1"/>
    </source>
</evidence>
<dbReference type="EMBL" id="FQXH01000007">
    <property type="protein sequence ID" value="SHH09627.1"/>
    <property type="molecule type" value="Genomic_DNA"/>
</dbReference>
<dbReference type="PANTHER" id="PTHR47992">
    <property type="entry name" value="PROTEIN PHOSPHATASE"/>
    <property type="match status" value="1"/>
</dbReference>
<protein>
    <submittedName>
        <fullName evidence="2">Protein phosphatase</fullName>
    </submittedName>
</protein>
<dbReference type="InterPro" id="IPR001932">
    <property type="entry name" value="PPM-type_phosphatase-like_dom"/>
</dbReference>
<dbReference type="Gene3D" id="3.60.40.10">
    <property type="entry name" value="PPM-type phosphatase domain"/>
    <property type="match status" value="1"/>
</dbReference>
<dbReference type="NCBIfam" id="NF033484">
    <property type="entry name" value="Stp1_PP2C_phos"/>
    <property type="match status" value="1"/>
</dbReference>
<dbReference type="CDD" id="cd00143">
    <property type="entry name" value="PP2Cc"/>
    <property type="match status" value="1"/>
</dbReference>
<dbReference type="GO" id="GO:0004722">
    <property type="term" value="F:protein serine/threonine phosphatase activity"/>
    <property type="evidence" value="ECO:0007669"/>
    <property type="project" value="InterPro"/>
</dbReference>
<dbReference type="OrthoDB" id="9801841at2"/>
<feature type="domain" description="PPM-type phosphatase" evidence="1">
    <location>
        <begin position="2"/>
        <end position="248"/>
    </location>
</feature>
<dbReference type="InterPro" id="IPR036457">
    <property type="entry name" value="PPM-type-like_dom_sf"/>
</dbReference>
<evidence type="ECO:0000259" key="1">
    <source>
        <dbReference type="PROSITE" id="PS51746"/>
    </source>
</evidence>
<accession>A0A1M5Q5T8</accession>
<organism evidence="2 3">
    <name type="scientific">Tepidibacter thalassicus DSM 15285</name>
    <dbReference type="NCBI Taxonomy" id="1123350"/>
    <lineage>
        <taxon>Bacteria</taxon>
        <taxon>Bacillati</taxon>
        <taxon>Bacillota</taxon>
        <taxon>Clostridia</taxon>
        <taxon>Peptostreptococcales</taxon>
        <taxon>Peptostreptococcaceae</taxon>
        <taxon>Tepidibacter</taxon>
    </lineage>
</organism>
<evidence type="ECO:0000313" key="3">
    <source>
        <dbReference type="Proteomes" id="UP000242520"/>
    </source>
</evidence>
<keyword evidence="3" id="KW-1185">Reference proteome</keyword>
<gene>
    <name evidence="2" type="ORF">SAMN02744040_00826</name>
</gene>
<reference evidence="3" key="1">
    <citation type="submission" date="2016-11" db="EMBL/GenBank/DDBJ databases">
        <authorList>
            <person name="Varghese N."/>
            <person name="Submissions S."/>
        </authorList>
    </citation>
    <scope>NUCLEOTIDE SEQUENCE [LARGE SCALE GENOMIC DNA]</scope>
    <source>
        <strain evidence="3">DSM 15285</strain>
    </source>
</reference>
<name>A0A1M5Q5T8_9FIRM</name>
<dbReference type="AlphaFoldDB" id="A0A1M5Q5T8"/>
<proteinExistence type="predicted"/>
<dbReference type="InterPro" id="IPR015655">
    <property type="entry name" value="PP2C"/>
</dbReference>